<name>A0A317JRN4_9BACT</name>
<organism evidence="1 2">
    <name type="scientific">Candidatus Cerribacteria bacterium 'Amazon FNV 2010 28 9'</name>
    <dbReference type="NCBI Taxonomy" id="2081795"/>
    <lineage>
        <taxon>Bacteria</taxon>
        <taxon>Candidatus Cerribacteria</taxon>
    </lineage>
</organism>
<proteinExistence type="predicted"/>
<protein>
    <submittedName>
        <fullName evidence="1">Uncharacterized protein</fullName>
    </submittedName>
</protein>
<comment type="caution">
    <text evidence="1">The sequence shown here is derived from an EMBL/GenBank/DDBJ whole genome shotgun (WGS) entry which is preliminary data.</text>
</comment>
<sequence length="86" mass="10201">MIDDRSYKVYRNIGSEKMYLEKLRNLIEFCAIIWQDRFLNSLIDHRPSVIDNFCLAKEATFIFDAPDSSYKMPEFFPVLSRIDKNG</sequence>
<dbReference type="Proteomes" id="UP000246104">
    <property type="component" value="Unassembled WGS sequence"/>
</dbReference>
<evidence type="ECO:0000313" key="2">
    <source>
        <dbReference type="Proteomes" id="UP000246104"/>
    </source>
</evidence>
<dbReference type="EMBL" id="PSRQ01000007">
    <property type="protein sequence ID" value="PWU24224.1"/>
    <property type="molecule type" value="Genomic_DNA"/>
</dbReference>
<accession>A0A317JRN4</accession>
<feature type="non-terminal residue" evidence="1">
    <location>
        <position position="86"/>
    </location>
</feature>
<reference evidence="1 2" key="1">
    <citation type="submission" date="2018-02" db="EMBL/GenBank/DDBJ databases">
        <title>Genomic Reconstructions from Amazon Rainforest and Pasture Soil Reveal Novel Insights into the Physiology of Candidate Phyla in Tropical Sites.</title>
        <authorList>
            <person name="Kroeger M.E."/>
            <person name="Delmont T."/>
            <person name="Eren A.M."/>
            <person name="Guo J."/>
            <person name="Meyer K.M."/>
            <person name="Khan K."/>
            <person name="Rodrigues J.L.M."/>
            <person name="Bohannan B.J.M."/>
            <person name="Tringe S."/>
            <person name="Borges C.D."/>
            <person name="Tiedje J."/>
            <person name="Tsai S.M."/>
            <person name="Nusslein K."/>
        </authorList>
    </citation>
    <scope>NUCLEOTIDE SEQUENCE [LARGE SCALE GENOMIC DNA]</scope>
    <source>
        <strain evidence="1">Amazon FNV 2010 28 9</strain>
    </source>
</reference>
<evidence type="ECO:0000313" key="1">
    <source>
        <dbReference type="EMBL" id="PWU24224.1"/>
    </source>
</evidence>
<gene>
    <name evidence="1" type="ORF">C5B42_00335</name>
</gene>
<dbReference type="AlphaFoldDB" id="A0A317JRN4"/>